<dbReference type="Pfam" id="PF04556">
    <property type="entry name" value="DpnII"/>
    <property type="match status" value="1"/>
</dbReference>
<feature type="domain" description="Restriction endonuclease type II DpnII-like" evidence="1">
    <location>
        <begin position="4"/>
        <end position="123"/>
    </location>
</feature>
<dbReference type="EMBL" id="JAFHKK010000020">
    <property type="protein sequence ID" value="MBN2964972.1"/>
    <property type="molecule type" value="Genomic_DNA"/>
</dbReference>
<protein>
    <recommendedName>
        <fullName evidence="1">Restriction endonuclease type II DpnII-like domain-containing protein</fullName>
    </recommendedName>
</protein>
<evidence type="ECO:0000313" key="3">
    <source>
        <dbReference type="Proteomes" id="UP000703590"/>
    </source>
</evidence>
<reference evidence="2 3" key="2">
    <citation type="submission" date="2021-02" db="EMBL/GenBank/DDBJ databases">
        <title>Sulfurospirillum tamanensis sp. nov.</title>
        <authorList>
            <person name="Frolova A."/>
            <person name="Merkel A."/>
            <person name="Slobodkin A."/>
        </authorList>
    </citation>
    <scope>NUCLEOTIDE SEQUENCE [LARGE SCALE GENOMIC DNA]</scope>
    <source>
        <strain evidence="2 3">T05b</strain>
    </source>
</reference>
<proteinExistence type="predicted"/>
<dbReference type="RefSeq" id="WP_240332141.1">
    <property type="nucleotide sequence ID" value="NZ_JAFHKK010000020.1"/>
</dbReference>
<reference evidence="2 3" key="3">
    <citation type="submission" date="2021-02" db="EMBL/GenBank/DDBJ databases">
        <authorList>
            <person name="Merkel A.Y."/>
        </authorList>
    </citation>
    <scope>NUCLEOTIDE SEQUENCE [LARGE SCALE GENOMIC DNA]</scope>
    <source>
        <strain evidence="2 3">T05b</strain>
    </source>
</reference>
<feature type="non-terminal residue" evidence="2">
    <location>
        <position position="1"/>
    </location>
</feature>
<dbReference type="Proteomes" id="UP000703590">
    <property type="component" value="Unassembled WGS sequence"/>
</dbReference>
<comment type="caution">
    <text evidence="2">The sequence shown here is derived from an EMBL/GenBank/DDBJ whole genome shotgun (WGS) entry which is preliminary data.</text>
</comment>
<gene>
    <name evidence="2" type="ORF">JWV37_09290</name>
</gene>
<name>A0ABS2WTL1_9BACT</name>
<evidence type="ECO:0000313" key="2">
    <source>
        <dbReference type="EMBL" id="MBN2964972.1"/>
    </source>
</evidence>
<organism evidence="2 3">
    <name type="scientific">Sulfurospirillum tamanense</name>
    <dbReference type="NCBI Taxonomy" id="2813362"/>
    <lineage>
        <taxon>Bacteria</taxon>
        <taxon>Pseudomonadati</taxon>
        <taxon>Campylobacterota</taxon>
        <taxon>Epsilonproteobacteria</taxon>
        <taxon>Campylobacterales</taxon>
        <taxon>Sulfurospirillaceae</taxon>
        <taxon>Sulfurospirillum</taxon>
    </lineage>
</organism>
<evidence type="ECO:0000259" key="1">
    <source>
        <dbReference type="Pfam" id="PF04556"/>
    </source>
</evidence>
<dbReference type="InterPro" id="IPR007637">
    <property type="entry name" value="Restrct_endonuc_II_DpnII-like"/>
</dbReference>
<sequence>QKVCSKYNITLLVQKQFKYLTENYRLEINEDLANRKADFILIKDNIVMNIEANFYFDAGSKPEEIIDSYLNRNIELKRDKIIFIYLTDGIRCWGNIDKNQLIKGFKSIDYIINYHMLKERYFEDIIIKEFNINN</sequence>
<keyword evidence="3" id="KW-1185">Reference proteome</keyword>
<reference evidence="3" key="1">
    <citation type="submission" date="2021-02" db="EMBL/GenBank/DDBJ databases">
        <title>Sulfurospirillum tamanensis sp. nov.</title>
        <authorList>
            <person name="Merkel A.Y."/>
        </authorList>
    </citation>
    <scope>NUCLEOTIDE SEQUENCE [LARGE SCALE GENOMIC DNA]</scope>
    <source>
        <strain evidence="3">T05b</strain>
    </source>
</reference>
<accession>A0ABS2WTL1</accession>